<dbReference type="NCBIfam" id="NF038131">
    <property type="entry name" value="choice_anch_K"/>
    <property type="match status" value="1"/>
</dbReference>
<dbReference type="EMBL" id="LJZR01000012">
    <property type="protein sequence ID" value="KPQ35449.1"/>
    <property type="molecule type" value="Genomic_DNA"/>
</dbReference>
<protein>
    <recommendedName>
        <fullName evidence="4">PEP-CTERM protein-sorting domain</fullName>
    </recommendedName>
</protein>
<dbReference type="InterPro" id="IPR047995">
    <property type="entry name" value="Choice_anch_K"/>
</dbReference>
<feature type="signal peptide" evidence="1">
    <location>
        <begin position="1"/>
        <end position="28"/>
    </location>
</feature>
<evidence type="ECO:0000256" key="1">
    <source>
        <dbReference type="SAM" id="SignalP"/>
    </source>
</evidence>
<organism evidence="2 3">
    <name type="scientific">Phormidesmis priestleyi Ana</name>
    <dbReference type="NCBI Taxonomy" id="1666911"/>
    <lineage>
        <taxon>Bacteria</taxon>
        <taxon>Bacillati</taxon>
        <taxon>Cyanobacteriota</taxon>
        <taxon>Cyanophyceae</taxon>
        <taxon>Leptolyngbyales</taxon>
        <taxon>Leptolyngbyaceae</taxon>
        <taxon>Phormidesmis</taxon>
    </lineage>
</organism>
<evidence type="ECO:0000313" key="3">
    <source>
        <dbReference type="Proteomes" id="UP000050465"/>
    </source>
</evidence>
<comment type="caution">
    <text evidence="2">The sequence shown here is derived from an EMBL/GenBank/DDBJ whole genome shotgun (WGS) entry which is preliminary data.</text>
</comment>
<dbReference type="AlphaFoldDB" id="A0A0P7YWS4"/>
<sequence>MFQPTNIVSAALAAVFVLVLSPNQRLQAATLFTGSSNGIFGTPIIDASVDSEALFSIERAGPRTESFLVGEPGVGSMPNQLTFSGQSFSVMPEQTFAIGNFFYHNGQTFSGTNVSAVPISVSLNFHQPTQAQQQFEYRFTFGLTPNIATSSSADSLTISQNPAPQAFALNQSNYPENYSVEVLGFSLDQGATFTRNFQIPEDRSINSTLFARIQKNSTAYDLTKPSSSSPVSIPEPALLTGLLLLGSTTFLSKLSKKFTLPLSH</sequence>
<dbReference type="STRING" id="1666911.HLUCCA11_10830"/>
<feature type="chain" id="PRO_5006146709" description="PEP-CTERM protein-sorting domain" evidence="1">
    <location>
        <begin position="29"/>
        <end position="264"/>
    </location>
</feature>
<proteinExistence type="predicted"/>
<evidence type="ECO:0008006" key="4">
    <source>
        <dbReference type="Google" id="ProtNLM"/>
    </source>
</evidence>
<gene>
    <name evidence="2" type="ORF">HLUCCA11_10830</name>
</gene>
<evidence type="ECO:0000313" key="2">
    <source>
        <dbReference type="EMBL" id="KPQ35449.1"/>
    </source>
</evidence>
<keyword evidence="1" id="KW-0732">Signal</keyword>
<dbReference type="Proteomes" id="UP000050465">
    <property type="component" value="Unassembled WGS sequence"/>
</dbReference>
<reference evidence="2 3" key="1">
    <citation type="submission" date="2015-09" db="EMBL/GenBank/DDBJ databases">
        <title>Identification and resolution of microdiversity through metagenomic sequencing of parallel consortia.</title>
        <authorList>
            <person name="Nelson W.C."/>
            <person name="Romine M.F."/>
            <person name="Lindemann S.R."/>
        </authorList>
    </citation>
    <scope>NUCLEOTIDE SEQUENCE [LARGE SCALE GENOMIC DNA]</scope>
    <source>
        <strain evidence="2">Ana</strain>
    </source>
</reference>
<accession>A0A0P7YWS4</accession>
<name>A0A0P7YWS4_9CYAN</name>